<dbReference type="Proteomes" id="UP000184088">
    <property type="component" value="Unassembled WGS sequence"/>
</dbReference>
<evidence type="ECO:0000256" key="11">
    <source>
        <dbReference type="ARBA" id="ARBA00023136"/>
    </source>
</evidence>
<dbReference type="STRING" id="1121256.SAMN02746089_01184"/>
<reference evidence="14 15" key="1">
    <citation type="submission" date="2016-11" db="EMBL/GenBank/DDBJ databases">
        <authorList>
            <person name="Jaros S."/>
            <person name="Januszkiewicz K."/>
            <person name="Wedrychowicz H."/>
        </authorList>
    </citation>
    <scope>NUCLEOTIDE SEQUENCE [LARGE SCALE GENOMIC DNA]</scope>
    <source>
        <strain evidence="14 15">DSM 17918</strain>
    </source>
</reference>
<protein>
    <submittedName>
        <fullName evidence="14">Stage IV sporulation protein FB</fullName>
    </submittedName>
</protein>
<keyword evidence="15" id="KW-1185">Reference proteome</keyword>
<feature type="transmembrane region" description="Helical" evidence="12">
    <location>
        <begin position="100"/>
        <end position="119"/>
    </location>
</feature>
<dbReference type="GO" id="GO:0006508">
    <property type="term" value="P:proteolysis"/>
    <property type="evidence" value="ECO:0007669"/>
    <property type="project" value="UniProtKB-KW"/>
</dbReference>
<feature type="transmembrane region" description="Helical" evidence="12">
    <location>
        <begin position="75"/>
        <end position="94"/>
    </location>
</feature>
<organism evidence="14 15">
    <name type="scientific">Caldanaerobius fijiensis DSM 17918</name>
    <dbReference type="NCBI Taxonomy" id="1121256"/>
    <lineage>
        <taxon>Bacteria</taxon>
        <taxon>Bacillati</taxon>
        <taxon>Bacillota</taxon>
        <taxon>Clostridia</taxon>
        <taxon>Thermoanaerobacterales</taxon>
        <taxon>Thermoanaerobacteraceae</taxon>
        <taxon>Caldanaerobius</taxon>
    </lineage>
</organism>
<keyword evidence="10" id="KW-0482">Metalloprotease</keyword>
<keyword evidence="4" id="KW-0645">Protease</keyword>
<evidence type="ECO:0000256" key="3">
    <source>
        <dbReference type="ARBA" id="ARBA00007931"/>
    </source>
</evidence>
<comment type="similarity">
    <text evidence="3">Belongs to the peptidase M50B family.</text>
</comment>
<dbReference type="EMBL" id="FQVH01000010">
    <property type="protein sequence ID" value="SHF02817.1"/>
    <property type="molecule type" value="Genomic_DNA"/>
</dbReference>
<sequence>MVFTINPSFVFILIFYGWSGYLLQASYFFAMILIHELAHFSMFLCYKVKVKNIELTPFGGKITYERSVLDLRQEMVILMAGPISNLLVGIALQFLGINGYYIQANYFLFLLNILPLVPLDGGKFSKLFLSQYIGHLKATRILCVFTYIIIVIVDIFVLIFIGGYKTVLNIAIFTLFVAWETYKESKEAIYTFMREIVYKKELIYKKKIMSTRHIVAMDTVTLKSILNSFVPNKYHLIVLLDENAMSYKIVDEIQIIDAILDLGLNHTLKDVINKRSETNEK</sequence>
<name>A0A1M4YAH5_9THEO</name>
<evidence type="ECO:0000256" key="7">
    <source>
        <dbReference type="ARBA" id="ARBA00022801"/>
    </source>
</evidence>
<evidence type="ECO:0000256" key="5">
    <source>
        <dbReference type="ARBA" id="ARBA00022692"/>
    </source>
</evidence>
<comment type="cofactor">
    <cofactor evidence="1">
        <name>Zn(2+)</name>
        <dbReference type="ChEBI" id="CHEBI:29105"/>
    </cofactor>
</comment>
<keyword evidence="11 12" id="KW-0472">Membrane</keyword>
<dbReference type="Pfam" id="PF02163">
    <property type="entry name" value="Peptidase_M50"/>
    <property type="match status" value="1"/>
</dbReference>
<evidence type="ECO:0000256" key="9">
    <source>
        <dbReference type="ARBA" id="ARBA00022989"/>
    </source>
</evidence>
<keyword evidence="5 12" id="KW-0812">Transmembrane</keyword>
<feature type="transmembrane region" description="Helical" evidence="12">
    <location>
        <begin position="140"/>
        <end position="160"/>
    </location>
</feature>
<evidence type="ECO:0000259" key="13">
    <source>
        <dbReference type="Pfam" id="PF02163"/>
    </source>
</evidence>
<evidence type="ECO:0000256" key="8">
    <source>
        <dbReference type="ARBA" id="ARBA00022833"/>
    </source>
</evidence>
<keyword evidence="8" id="KW-0862">Zinc</keyword>
<evidence type="ECO:0000256" key="4">
    <source>
        <dbReference type="ARBA" id="ARBA00022670"/>
    </source>
</evidence>
<accession>A0A1M4YAH5</accession>
<dbReference type="GO" id="GO:0008237">
    <property type="term" value="F:metallopeptidase activity"/>
    <property type="evidence" value="ECO:0007669"/>
    <property type="project" value="UniProtKB-KW"/>
</dbReference>
<dbReference type="PANTHER" id="PTHR39188">
    <property type="entry name" value="MEMBRANE-ASSOCIATED ZINC METALLOPROTEASE M50B"/>
    <property type="match status" value="1"/>
</dbReference>
<gene>
    <name evidence="14" type="ORF">SAMN02746089_01184</name>
</gene>
<keyword evidence="7" id="KW-0378">Hydrolase</keyword>
<evidence type="ECO:0000256" key="2">
    <source>
        <dbReference type="ARBA" id="ARBA00004141"/>
    </source>
</evidence>
<evidence type="ECO:0000256" key="12">
    <source>
        <dbReference type="SAM" id="Phobius"/>
    </source>
</evidence>
<comment type="subcellular location">
    <subcellularLocation>
        <location evidence="2">Membrane</location>
        <topology evidence="2">Multi-pass membrane protein</topology>
    </subcellularLocation>
</comment>
<keyword evidence="9 12" id="KW-1133">Transmembrane helix</keyword>
<evidence type="ECO:0000256" key="1">
    <source>
        <dbReference type="ARBA" id="ARBA00001947"/>
    </source>
</evidence>
<evidence type="ECO:0000256" key="10">
    <source>
        <dbReference type="ARBA" id="ARBA00023049"/>
    </source>
</evidence>
<dbReference type="AlphaFoldDB" id="A0A1M4YAH5"/>
<dbReference type="GO" id="GO:0016020">
    <property type="term" value="C:membrane"/>
    <property type="evidence" value="ECO:0007669"/>
    <property type="project" value="UniProtKB-SubCell"/>
</dbReference>
<dbReference type="InterPro" id="IPR008915">
    <property type="entry name" value="Peptidase_M50"/>
</dbReference>
<proteinExistence type="inferred from homology"/>
<keyword evidence="6" id="KW-0479">Metal-binding</keyword>
<feature type="domain" description="Peptidase M50" evidence="13">
    <location>
        <begin position="28"/>
        <end position="96"/>
    </location>
</feature>
<dbReference type="PANTHER" id="PTHR39188:SF3">
    <property type="entry name" value="STAGE IV SPORULATION PROTEIN FB"/>
    <property type="match status" value="1"/>
</dbReference>
<evidence type="ECO:0000313" key="15">
    <source>
        <dbReference type="Proteomes" id="UP000184088"/>
    </source>
</evidence>
<feature type="transmembrane region" description="Helical" evidence="12">
    <location>
        <begin position="12"/>
        <end position="34"/>
    </location>
</feature>
<evidence type="ECO:0000313" key="14">
    <source>
        <dbReference type="EMBL" id="SHF02817.1"/>
    </source>
</evidence>
<evidence type="ECO:0000256" key="6">
    <source>
        <dbReference type="ARBA" id="ARBA00022723"/>
    </source>
</evidence>
<dbReference type="GO" id="GO:0046872">
    <property type="term" value="F:metal ion binding"/>
    <property type="evidence" value="ECO:0007669"/>
    <property type="project" value="UniProtKB-KW"/>
</dbReference>